<accession>A0ABW1RC83</accession>
<dbReference type="Pfam" id="PF06341">
    <property type="entry name" value="DUF1056"/>
    <property type="match status" value="1"/>
</dbReference>
<keyword evidence="1" id="KW-0812">Transmembrane</keyword>
<protein>
    <submittedName>
        <fullName evidence="2">DUF1056 family protein</fullName>
    </submittedName>
</protein>
<feature type="transmembrane region" description="Helical" evidence="1">
    <location>
        <begin position="48"/>
        <end position="64"/>
    </location>
</feature>
<name>A0ABW1RC83_9LACO</name>
<keyword evidence="3" id="KW-1185">Reference proteome</keyword>
<dbReference type="Proteomes" id="UP001596289">
    <property type="component" value="Unassembled WGS sequence"/>
</dbReference>
<evidence type="ECO:0000313" key="3">
    <source>
        <dbReference type="Proteomes" id="UP001596289"/>
    </source>
</evidence>
<keyword evidence="1" id="KW-1133">Transmembrane helix</keyword>
<reference evidence="3" key="1">
    <citation type="journal article" date="2019" name="Int. J. Syst. Evol. Microbiol.">
        <title>The Global Catalogue of Microorganisms (GCM) 10K type strain sequencing project: providing services to taxonomists for standard genome sequencing and annotation.</title>
        <authorList>
            <consortium name="The Broad Institute Genomics Platform"/>
            <consortium name="The Broad Institute Genome Sequencing Center for Infectious Disease"/>
            <person name="Wu L."/>
            <person name="Ma J."/>
        </authorList>
    </citation>
    <scope>NUCLEOTIDE SEQUENCE [LARGE SCALE GENOMIC DNA]</scope>
    <source>
        <strain evidence="3">CCM 8904</strain>
    </source>
</reference>
<dbReference type="EMBL" id="JBHSSL010000041">
    <property type="protein sequence ID" value="MFC6170363.1"/>
    <property type="molecule type" value="Genomic_DNA"/>
</dbReference>
<comment type="caution">
    <text evidence="2">The sequence shown here is derived from an EMBL/GenBank/DDBJ whole genome shotgun (WGS) entry which is preliminary data.</text>
</comment>
<gene>
    <name evidence="2" type="ORF">ACFQGP_07225</name>
</gene>
<keyword evidence="1" id="KW-0472">Membrane</keyword>
<dbReference type="InterPro" id="IPR009406">
    <property type="entry name" value="DUF1056"/>
</dbReference>
<dbReference type="RefSeq" id="WP_164509534.1">
    <property type="nucleotide sequence ID" value="NZ_JBHSSL010000041.1"/>
</dbReference>
<organism evidence="2 3">
    <name type="scientific">Loigolactobacillus jiayinensis</name>
    <dbReference type="NCBI Taxonomy" id="2486016"/>
    <lineage>
        <taxon>Bacteria</taxon>
        <taxon>Bacillati</taxon>
        <taxon>Bacillota</taxon>
        <taxon>Bacilli</taxon>
        <taxon>Lactobacillales</taxon>
        <taxon>Lactobacillaceae</taxon>
        <taxon>Loigolactobacillus</taxon>
    </lineage>
</organism>
<sequence>MMIGRKLLNNVKHKLVSVVDGLFYLAAIVLLDVTVYCASWFWGGIVTAISLAVMGWLAEIIYFSKGGGS</sequence>
<evidence type="ECO:0000256" key="1">
    <source>
        <dbReference type="SAM" id="Phobius"/>
    </source>
</evidence>
<feature type="transmembrane region" description="Helical" evidence="1">
    <location>
        <begin position="21"/>
        <end position="42"/>
    </location>
</feature>
<proteinExistence type="predicted"/>
<evidence type="ECO:0000313" key="2">
    <source>
        <dbReference type="EMBL" id="MFC6170363.1"/>
    </source>
</evidence>